<dbReference type="AlphaFoldDB" id="A0A5A9MZU0"/>
<dbReference type="Gene3D" id="1.20.1070.10">
    <property type="entry name" value="Rhodopsin 7-helix transmembrane proteins"/>
    <property type="match status" value="1"/>
</dbReference>
<dbReference type="EMBL" id="SOYY01000025">
    <property type="protein sequence ID" value="KAA0701777.1"/>
    <property type="molecule type" value="Genomic_DNA"/>
</dbReference>
<dbReference type="PROSITE" id="PS00237">
    <property type="entry name" value="G_PROTEIN_RECEP_F1_1"/>
    <property type="match status" value="1"/>
</dbReference>
<feature type="domain" description="G-protein coupled receptors family 1 profile" evidence="11">
    <location>
        <begin position="34"/>
        <end position="286"/>
    </location>
</feature>
<dbReference type="PRINTS" id="PR00237">
    <property type="entry name" value="GPCRRHODOPSN"/>
</dbReference>
<dbReference type="InterPro" id="IPR017452">
    <property type="entry name" value="GPCR_Rhodpsn_7TM"/>
</dbReference>
<dbReference type="Proteomes" id="UP000324632">
    <property type="component" value="Chromosome 25"/>
</dbReference>
<feature type="transmembrane region" description="Helical" evidence="10">
    <location>
        <begin position="192"/>
        <end position="213"/>
    </location>
</feature>
<dbReference type="OrthoDB" id="5950040at2759"/>
<proteinExistence type="inferred from homology"/>
<feature type="transmembrane region" description="Helical" evidence="10">
    <location>
        <begin position="55"/>
        <end position="78"/>
    </location>
</feature>
<keyword evidence="6 9" id="KW-0675">Receptor</keyword>
<dbReference type="GO" id="GO:0007200">
    <property type="term" value="P:phospholipase C-activating G protein-coupled receptor signaling pathway"/>
    <property type="evidence" value="ECO:0007669"/>
    <property type="project" value="TreeGrafter"/>
</dbReference>
<evidence type="ECO:0000256" key="10">
    <source>
        <dbReference type="SAM" id="Phobius"/>
    </source>
</evidence>
<evidence type="ECO:0000256" key="4">
    <source>
        <dbReference type="ARBA" id="ARBA00023040"/>
    </source>
</evidence>
<evidence type="ECO:0000256" key="7">
    <source>
        <dbReference type="ARBA" id="ARBA00023180"/>
    </source>
</evidence>
<feature type="transmembrane region" description="Helical" evidence="10">
    <location>
        <begin position="21"/>
        <end position="43"/>
    </location>
</feature>
<keyword evidence="8 9" id="KW-0807">Transducer</keyword>
<evidence type="ECO:0000259" key="11">
    <source>
        <dbReference type="PROSITE" id="PS50262"/>
    </source>
</evidence>
<keyword evidence="5 10" id="KW-0472">Membrane</keyword>
<keyword evidence="2 9" id="KW-0812">Transmembrane</keyword>
<evidence type="ECO:0000256" key="6">
    <source>
        <dbReference type="ARBA" id="ARBA00023170"/>
    </source>
</evidence>
<evidence type="ECO:0000313" key="13">
    <source>
        <dbReference type="Proteomes" id="UP000324632"/>
    </source>
</evidence>
<organism evidence="12 13">
    <name type="scientific">Triplophysa tibetana</name>
    <dbReference type="NCBI Taxonomy" id="1572043"/>
    <lineage>
        <taxon>Eukaryota</taxon>
        <taxon>Metazoa</taxon>
        <taxon>Chordata</taxon>
        <taxon>Craniata</taxon>
        <taxon>Vertebrata</taxon>
        <taxon>Euteleostomi</taxon>
        <taxon>Actinopterygii</taxon>
        <taxon>Neopterygii</taxon>
        <taxon>Teleostei</taxon>
        <taxon>Ostariophysi</taxon>
        <taxon>Cypriniformes</taxon>
        <taxon>Nemacheilidae</taxon>
        <taxon>Triplophysa</taxon>
    </lineage>
</organism>
<sequence>MSMNSTNNCTDELTNRHVVSAVVYGLVLVVGLPLNGVSLWILLRRHGLRSSTAVLMINLAVSDLLLAVSLPLRIYFYATLDWPFEVSTCTAAIMLFRINFRTSCIFITLISLDRFFALVFPLHTRYLRTTAFASKCCVLVWISLTLLCIPEILDHYKKLKSSCGSDVNGCKISCFEFPNGVKGSKVVALSQAIFLFILFMVNIVCTAMVIYALRKRPNGDNTKVNNKMSVILIFAVNMVVFIVFFMPFALQLMMLNYTENGTNCQEMLHALICLASINCCLDPLIYYFSLDSFWQDKSKFQGDATTHSLSRSMERS</sequence>
<dbReference type="PROSITE" id="PS50262">
    <property type="entry name" value="G_PROTEIN_RECEP_F1_2"/>
    <property type="match status" value="1"/>
</dbReference>
<evidence type="ECO:0000256" key="5">
    <source>
        <dbReference type="ARBA" id="ARBA00023136"/>
    </source>
</evidence>
<evidence type="ECO:0000256" key="1">
    <source>
        <dbReference type="ARBA" id="ARBA00004141"/>
    </source>
</evidence>
<evidence type="ECO:0000313" key="12">
    <source>
        <dbReference type="EMBL" id="KAA0701777.1"/>
    </source>
</evidence>
<keyword evidence="13" id="KW-1185">Reference proteome</keyword>
<dbReference type="Pfam" id="PF00001">
    <property type="entry name" value="7tm_1"/>
    <property type="match status" value="1"/>
</dbReference>
<dbReference type="GO" id="GO:0005886">
    <property type="term" value="C:plasma membrane"/>
    <property type="evidence" value="ECO:0007669"/>
    <property type="project" value="TreeGrafter"/>
</dbReference>
<accession>A0A5A9MZU0</accession>
<feature type="transmembrane region" description="Helical" evidence="10">
    <location>
        <begin position="98"/>
        <end position="120"/>
    </location>
</feature>
<comment type="similarity">
    <text evidence="9">Belongs to the G-protein coupled receptor 1 family.</text>
</comment>
<reference evidence="12 13" key="1">
    <citation type="journal article" date="2019" name="Mol. Ecol. Resour.">
        <title>Chromosome-level genome assembly of Triplophysa tibetana, a fish adapted to the harsh high-altitude environment of the Tibetan Plateau.</title>
        <authorList>
            <person name="Yang X."/>
            <person name="Liu H."/>
            <person name="Ma Z."/>
            <person name="Zou Y."/>
            <person name="Zou M."/>
            <person name="Mao Y."/>
            <person name="Li X."/>
            <person name="Wang H."/>
            <person name="Chen T."/>
            <person name="Wang W."/>
            <person name="Yang R."/>
        </authorList>
    </citation>
    <scope>NUCLEOTIDE SEQUENCE [LARGE SCALE GENOMIC DNA]</scope>
    <source>
        <strain evidence="12">TTIB1903HZAU</strain>
        <tissue evidence="12">Muscle</tissue>
    </source>
</reference>
<name>A0A5A9MZU0_9TELE</name>
<feature type="transmembrane region" description="Helical" evidence="10">
    <location>
        <begin position="234"/>
        <end position="255"/>
    </location>
</feature>
<keyword evidence="3 10" id="KW-1133">Transmembrane helix</keyword>
<feature type="transmembrane region" description="Helical" evidence="10">
    <location>
        <begin position="267"/>
        <end position="289"/>
    </location>
</feature>
<comment type="subcellular location">
    <subcellularLocation>
        <location evidence="1">Membrane</location>
        <topology evidence="1">Multi-pass membrane protein</topology>
    </subcellularLocation>
</comment>
<keyword evidence="7" id="KW-0325">Glycoprotein</keyword>
<evidence type="ECO:0000256" key="8">
    <source>
        <dbReference type="ARBA" id="ARBA00023224"/>
    </source>
</evidence>
<dbReference type="SUPFAM" id="SSF81321">
    <property type="entry name" value="Family A G protein-coupled receptor-like"/>
    <property type="match status" value="1"/>
</dbReference>
<evidence type="ECO:0000256" key="9">
    <source>
        <dbReference type="RuleBase" id="RU000688"/>
    </source>
</evidence>
<evidence type="ECO:0000256" key="3">
    <source>
        <dbReference type="ARBA" id="ARBA00022989"/>
    </source>
</evidence>
<dbReference type="GO" id="GO:0035025">
    <property type="term" value="P:positive regulation of Rho protein signal transduction"/>
    <property type="evidence" value="ECO:0007669"/>
    <property type="project" value="TreeGrafter"/>
</dbReference>
<dbReference type="PANTHER" id="PTHR24232:SF90">
    <property type="entry name" value="LYSOPHOSPHATIDIC ACID RECEPTOR 5B"/>
    <property type="match status" value="1"/>
</dbReference>
<dbReference type="CDD" id="cd14982">
    <property type="entry name" value="7tmA_purinoceptor-like"/>
    <property type="match status" value="1"/>
</dbReference>
<gene>
    <name evidence="12" type="ORF">E1301_Tti016392</name>
</gene>
<comment type="caution">
    <text evidence="12">The sequence shown here is derived from an EMBL/GenBank/DDBJ whole genome shotgun (WGS) entry which is preliminary data.</text>
</comment>
<feature type="transmembrane region" description="Helical" evidence="10">
    <location>
        <begin position="132"/>
        <end position="153"/>
    </location>
</feature>
<evidence type="ECO:0000256" key="2">
    <source>
        <dbReference type="ARBA" id="ARBA00022692"/>
    </source>
</evidence>
<dbReference type="PANTHER" id="PTHR24232">
    <property type="entry name" value="G-PROTEIN COUPLED RECEPTOR"/>
    <property type="match status" value="1"/>
</dbReference>
<dbReference type="InterPro" id="IPR000276">
    <property type="entry name" value="GPCR_Rhodpsn"/>
</dbReference>
<dbReference type="GO" id="GO:0070915">
    <property type="term" value="F:lysophosphatidic acid receptor activity"/>
    <property type="evidence" value="ECO:0007669"/>
    <property type="project" value="TreeGrafter"/>
</dbReference>
<protein>
    <submittedName>
        <fullName evidence="12">Lysophosphatidic acid receptor 5</fullName>
    </submittedName>
</protein>
<keyword evidence="4 9" id="KW-0297">G-protein coupled receptor</keyword>